<dbReference type="EMBL" id="MU151213">
    <property type="protein sequence ID" value="KAF9447154.1"/>
    <property type="molecule type" value="Genomic_DNA"/>
</dbReference>
<dbReference type="Proteomes" id="UP000807342">
    <property type="component" value="Unassembled WGS sequence"/>
</dbReference>
<reference evidence="1" key="1">
    <citation type="submission" date="2020-11" db="EMBL/GenBank/DDBJ databases">
        <authorList>
            <consortium name="DOE Joint Genome Institute"/>
            <person name="Ahrendt S."/>
            <person name="Riley R."/>
            <person name="Andreopoulos W."/>
            <person name="Labutti K."/>
            <person name="Pangilinan J."/>
            <person name="Ruiz-Duenas F.J."/>
            <person name="Barrasa J.M."/>
            <person name="Sanchez-Garcia M."/>
            <person name="Camarero S."/>
            <person name="Miyauchi S."/>
            <person name="Serrano A."/>
            <person name="Linde D."/>
            <person name="Babiker R."/>
            <person name="Drula E."/>
            <person name="Ayuso-Fernandez I."/>
            <person name="Pacheco R."/>
            <person name="Padilla G."/>
            <person name="Ferreira P."/>
            <person name="Barriuso J."/>
            <person name="Kellner H."/>
            <person name="Castanera R."/>
            <person name="Alfaro M."/>
            <person name="Ramirez L."/>
            <person name="Pisabarro A.G."/>
            <person name="Kuo A."/>
            <person name="Tritt A."/>
            <person name="Lipzen A."/>
            <person name="He G."/>
            <person name="Yan M."/>
            <person name="Ng V."/>
            <person name="Cullen D."/>
            <person name="Martin F."/>
            <person name="Rosso M.-N."/>
            <person name="Henrissat B."/>
            <person name="Hibbett D."/>
            <person name="Martinez A.T."/>
            <person name="Grigoriev I.V."/>
        </authorList>
    </citation>
    <scope>NUCLEOTIDE SEQUENCE</scope>
    <source>
        <strain evidence="1">MF-IS2</strain>
    </source>
</reference>
<evidence type="ECO:0000313" key="1">
    <source>
        <dbReference type="EMBL" id="KAF9447154.1"/>
    </source>
</evidence>
<dbReference type="AlphaFoldDB" id="A0A9P5X9W9"/>
<dbReference type="OrthoDB" id="274828at2759"/>
<evidence type="ECO:0000313" key="2">
    <source>
        <dbReference type="Proteomes" id="UP000807342"/>
    </source>
</evidence>
<comment type="caution">
    <text evidence="1">The sequence shown here is derived from an EMBL/GenBank/DDBJ whole genome shotgun (WGS) entry which is preliminary data.</text>
</comment>
<proteinExistence type="predicted"/>
<gene>
    <name evidence="1" type="ORF">P691DRAFT_672072</name>
</gene>
<name>A0A9P5X9W9_9AGAR</name>
<accession>A0A9P5X9W9</accession>
<protein>
    <submittedName>
        <fullName evidence="1">Uncharacterized protein</fullName>
    </submittedName>
</protein>
<organism evidence="1 2">
    <name type="scientific">Macrolepiota fuliginosa MF-IS2</name>
    <dbReference type="NCBI Taxonomy" id="1400762"/>
    <lineage>
        <taxon>Eukaryota</taxon>
        <taxon>Fungi</taxon>
        <taxon>Dikarya</taxon>
        <taxon>Basidiomycota</taxon>
        <taxon>Agaricomycotina</taxon>
        <taxon>Agaricomycetes</taxon>
        <taxon>Agaricomycetidae</taxon>
        <taxon>Agaricales</taxon>
        <taxon>Agaricineae</taxon>
        <taxon>Agaricaceae</taxon>
        <taxon>Macrolepiota</taxon>
    </lineage>
</organism>
<sequence length="101" mass="11310">ELSGMSELDPVGSKLAAPWPYEKRLTFSIEYAQGMRKVDVPVGLSGREAESVLEVWMKQRVLASKAYDKLFMAKYFESVGNARVVGHLADIDFRTEVVISI</sequence>
<feature type="non-terminal residue" evidence="1">
    <location>
        <position position="1"/>
    </location>
</feature>
<keyword evidence="2" id="KW-1185">Reference proteome</keyword>